<dbReference type="RefSeq" id="WP_183352521.1">
    <property type="nucleotide sequence ID" value="NZ_BLXX01000001.1"/>
</dbReference>
<reference evidence="2" key="1">
    <citation type="submission" date="2020-06" db="EMBL/GenBank/DDBJ databases">
        <title>Draft genomic sequence of Geomonas sp. Red330.</title>
        <authorList>
            <person name="Itoh H."/>
            <person name="Zhenxing X."/>
            <person name="Ushijima N."/>
            <person name="Masuda Y."/>
            <person name="Shiratori Y."/>
            <person name="Senoo K."/>
        </authorList>
    </citation>
    <scope>NUCLEOTIDE SEQUENCE [LARGE SCALE GENOMIC DNA]</scope>
    <source>
        <strain evidence="2">Red330</strain>
    </source>
</reference>
<keyword evidence="2" id="KW-1185">Reference proteome</keyword>
<organism evidence="1 2">
    <name type="scientific">Geomonas silvestris</name>
    <dbReference type="NCBI Taxonomy" id="2740184"/>
    <lineage>
        <taxon>Bacteria</taxon>
        <taxon>Pseudomonadati</taxon>
        <taxon>Thermodesulfobacteriota</taxon>
        <taxon>Desulfuromonadia</taxon>
        <taxon>Geobacterales</taxon>
        <taxon>Geobacteraceae</taxon>
        <taxon>Geomonas</taxon>
    </lineage>
</organism>
<sequence length="160" mass="18388">MRVHHLKPMLSWAVFLGWYLCFSASLERAELITGAVFALAMLLPMHHLHRDALATLHFKLPWLLPLVKIPWAMFQESWLLCLALFRRLVHGEAQGAFHEWHRLGPADEQRTARRVLLTFGVCITPNSYLVYLDPEAGVALVRQLVGKEVSPLDREFLELP</sequence>
<dbReference type="AlphaFoldDB" id="A0A6V8MCP5"/>
<evidence type="ECO:0000313" key="1">
    <source>
        <dbReference type="EMBL" id="GFO57732.1"/>
    </source>
</evidence>
<comment type="caution">
    <text evidence="1">The sequence shown here is derived from an EMBL/GenBank/DDBJ whole genome shotgun (WGS) entry which is preliminary data.</text>
</comment>
<dbReference type="EMBL" id="BLXX01000001">
    <property type="protein sequence ID" value="GFO57732.1"/>
    <property type="molecule type" value="Genomic_DNA"/>
</dbReference>
<accession>A0A6V8MCP5</accession>
<protein>
    <submittedName>
        <fullName evidence="1">Uncharacterized protein</fullName>
    </submittedName>
</protein>
<evidence type="ECO:0000313" key="2">
    <source>
        <dbReference type="Proteomes" id="UP000556026"/>
    </source>
</evidence>
<name>A0A6V8MCP5_9BACT</name>
<dbReference type="Proteomes" id="UP000556026">
    <property type="component" value="Unassembled WGS sequence"/>
</dbReference>
<proteinExistence type="predicted"/>
<gene>
    <name evidence="1" type="ORF">GMST_00570</name>
</gene>